<dbReference type="GO" id="GO:0043326">
    <property type="term" value="P:chemotaxis to folate"/>
    <property type="evidence" value="ECO:0007669"/>
    <property type="project" value="EnsemblProtists"/>
</dbReference>
<dbReference type="InterPro" id="IPR024253">
    <property type="entry name" value="Phosducin_thioredoxin-like_dom"/>
</dbReference>
<evidence type="ECO:0000256" key="3">
    <source>
        <dbReference type="SAM" id="MobiDB-lite"/>
    </source>
</evidence>
<dbReference type="Gene3D" id="3.40.30.10">
    <property type="entry name" value="Glutaredoxin"/>
    <property type="match status" value="1"/>
</dbReference>
<feature type="compositionally biased region" description="Basic and acidic residues" evidence="3">
    <location>
        <begin position="22"/>
        <end position="51"/>
    </location>
</feature>
<accession>F4Q920</accession>
<dbReference type="GO" id="GO:1902605">
    <property type="term" value="P:heterotrimeric G-protein complex assembly"/>
    <property type="evidence" value="ECO:0007669"/>
    <property type="project" value="EnsemblProtists"/>
</dbReference>
<gene>
    <name evidence="5" type="primary">phlp1</name>
    <name evidence="5" type="ORF">DFA_10015</name>
</gene>
<dbReference type="Proteomes" id="UP000007797">
    <property type="component" value="Unassembled WGS sequence"/>
</dbReference>
<feature type="region of interest" description="Disordered" evidence="3">
    <location>
        <begin position="313"/>
        <end position="334"/>
    </location>
</feature>
<organism evidence="5 6">
    <name type="scientific">Cavenderia fasciculata</name>
    <name type="common">Slime mold</name>
    <name type="synonym">Dictyostelium fasciculatum</name>
    <dbReference type="NCBI Taxonomy" id="261658"/>
    <lineage>
        <taxon>Eukaryota</taxon>
        <taxon>Amoebozoa</taxon>
        <taxon>Evosea</taxon>
        <taxon>Eumycetozoa</taxon>
        <taxon>Dictyostelia</taxon>
        <taxon>Acytosteliales</taxon>
        <taxon>Cavenderiaceae</taxon>
        <taxon>Cavenderia</taxon>
    </lineage>
</organism>
<evidence type="ECO:0000313" key="5">
    <source>
        <dbReference type="EMBL" id="EGG15189.1"/>
    </source>
</evidence>
<proteinExistence type="inferred from homology"/>
<evidence type="ECO:0000256" key="2">
    <source>
        <dbReference type="SAM" id="Coils"/>
    </source>
</evidence>
<sequence>MSSDDINTDNAIQNELAMLLDKVGDNDDKRYQDSGDEKDNDNNDNEEKSDNGSDYDPADFVIPDELDTAKPQAYRTRGGNTGIKGVLGDYAEHQNQKRQDYLSKQQLNKAMLEKMCVTVKDDKNQKPTDKDDDKQDSDDEDLQRIRQQRLNELKNKQQKQKNNNNSNNNSCCDSLPSYLRPQVYGFLKQISKSEYIDEVDNVPPNVFVIIHLFQNYIPECVKLNQLLSQLAVKYSHIKFLKILSTEAKVGYHDEALPTLLVYIGGQLLVSFIPVTEELEGKYVKEDLELLLASYDIIPNPDVIQNQNWEKSLSLNKQSRHDDNDYSDESDNSRD</sequence>
<dbReference type="GO" id="GO:0005829">
    <property type="term" value="C:cytosol"/>
    <property type="evidence" value="ECO:0007669"/>
    <property type="project" value="EnsemblProtists"/>
</dbReference>
<name>F4Q920_CACFS</name>
<feature type="compositionally biased region" description="Basic and acidic residues" evidence="3">
    <location>
        <begin position="119"/>
        <end position="133"/>
    </location>
</feature>
<feature type="domain" description="Phosducin" evidence="4">
    <location>
        <begin position="74"/>
        <end position="306"/>
    </location>
</feature>
<dbReference type="PRINTS" id="PR00677">
    <property type="entry name" value="PHOSDUCIN"/>
</dbReference>
<protein>
    <submittedName>
        <fullName evidence="5">Phosducin-like protein</fullName>
    </submittedName>
</protein>
<dbReference type="KEGG" id="dfa:DFA_10015"/>
<comment type="similarity">
    <text evidence="1">Belongs to the phosducin family.</text>
</comment>
<dbReference type="GO" id="GO:0043327">
    <property type="term" value="P:chemotaxis to cAMP"/>
    <property type="evidence" value="ECO:0007669"/>
    <property type="project" value="EnsemblProtists"/>
</dbReference>
<dbReference type="Pfam" id="PF02114">
    <property type="entry name" value="Phosducin"/>
    <property type="match status" value="1"/>
</dbReference>
<dbReference type="CDD" id="cd02987">
    <property type="entry name" value="Phd_like_Phd"/>
    <property type="match status" value="1"/>
</dbReference>
<evidence type="ECO:0000259" key="4">
    <source>
        <dbReference type="Pfam" id="PF02114"/>
    </source>
</evidence>
<dbReference type="STRING" id="1054147.F4Q920"/>
<dbReference type="InterPro" id="IPR051499">
    <property type="entry name" value="Phosducin-like_reg"/>
</dbReference>
<keyword evidence="6" id="KW-1185">Reference proteome</keyword>
<dbReference type="GeneID" id="14867184"/>
<feature type="region of interest" description="Disordered" evidence="3">
    <location>
        <begin position="17"/>
        <end position="82"/>
    </location>
</feature>
<dbReference type="RefSeq" id="XP_004351909.1">
    <property type="nucleotide sequence ID" value="XM_004351857.1"/>
</dbReference>
<dbReference type="GO" id="GO:0140597">
    <property type="term" value="F:protein carrier chaperone"/>
    <property type="evidence" value="ECO:0007669"/>
    <property type="project" value="EnsemblProtists"/>
</dbReference>
<feature type="coiled-coil region" evidence="2">
    <location>
        <begin position="142"/>
        <end position="170"/>
    </location>
</feature>
<dbReference type="InterPro" id="IPR001200">
    <property type="entry name" value="Phosducin"/>
</dbReference>
<feature type="compositionally biased region" description="Acidic residues" evidence="3">
    <location>
        <begin position="324"/>
        <end position="334"/>
    </location>
</feature>
<evidence type="ECO:0000256" key="1">
    <source>
        <dbReference type="ARBA" id="ARBA00009686"/>
    </source>
</evidence>
<reference evidence="6" key="1">
    <citation type="journal article" date="2011" name="Genome Res.">
        <title>Phylogeny-wide analysis of social amoeba genomes highlights ancient origins for complex intercellular communication.</title>
        <authorList>
            <person name="Heidel A.J."/>
            <person name="Lawal H.M."/>
            <person name="Felder M."/>
            <person name="Schilde C."/>
            <person name="Helps N.R."/>
            <person name="Tunggal B."/>
            <person name="Rivero F."/>
            <person name="John U."/>
            <person name="Schleicher M."/>
            <person name="Eichinger L."/>
            <person name="Platzer M."/>
            <person name="Noegel A.A."/>
            <person name="Schaap P."/>
            <person name="Gloeckner G."/>
        </authorList>
    </citation>
    <scope>NUCLEOTIDE SEQUENCE [LARGE SCALE GENOMIC DNA]</scope>
    <source>
        <strain evidence="6">SH3</strain>
    </source>
</reference>
<feature type="region of interest" description="Disordered" evidence="3">
    <location>
        <begin position="119"/>
        <end position="141"/>
    </location>
</feature>
<dbReference type="AlphaFoldDB" id="F4Q920"/>
<dbReference type="PANTHER" id="PTHR46052:SF1">
    <property type="entry name" value="PHOSDUCIN-LIKE PROTEIN"/>
    <property type="match status" value="1"/>
</dbReference>
<dbReference type="GO" id="GO:0008277">
    <property type="term" value="P:regulation of G protein-coupled receptor signaling pathway"/>
    <property type="evidence" value="ECO:0007669"/>
    <property type="project" value="EnsemblProtists"/>
</dbReference>
<dbReference type="PANTHER" id="PTHR46052">
    <property type="entry name" value="PHOSDUCIN-LIKE PROTEIN"/>
    <property type="match status" value="1"/>
</dbReference>
<dbReference type="GO" id="GO:0072659">
    <property type="term" value="P:protein localization to plasma membrane"/>
    <property type="evidence" value="ECO:0007669"/>
    <property type="project" value="EnsemblProtists"/>
</dbReference>
<evidence type="ECO:0000313" key="6">
    <source>
        <dbReference type="Proteomes" id="UP000007797"/>
    </source>
</evidence>
<dbReference type="InterPro" id="IPR036249">
    <property type="entry name" value="Thioredoxin-like_sf"/>
</dbReference>
<dbReference type="EMBL" id="GL883026">
    <property type="protein sequence ID" value="EGG15189.1"/>
    <property type="molecule type" value="Genomic_DNA"/>
</dbReference>
<dbReference type="OrthoDB" id="45518at2759"/>
<dbReference type="SUPFAM" id="SSF52833">
    <property type="entry name" value="Thioredoxin-like"/>
    <property type="match status" value="1"/>
</dbReference>
<keyword evidence="2" id="KW-0175">Coiled coil</keyword>
<dbReference type="OMA" id="GIIEMMP"/>